<organism evidence="1 2">
    <name type="scientific">Flagellimonas hymeniacidonis</name>
    <dbReference type="NCBI Taxonomy" id="2603628"/>
    <lineage>
        <taxon>Bacteria</taxon>
        <taxon>Pseudomonadati</taxon>
        <taxon>Bacteroidota</taxon>
        <taxon>Flavobacteriia</taxon>
        <taxon>Flavobacteriales</taxon>
        <taxon>Flavobacteriaceae</taxon>
        <taxon>Flagellimonas</taxon>
    </lineage>
</organism>
<evidence type="ECO:0000313" key="2">
    <source>
        <dbReference type="Proteomes" id="UP000321456"/>
    </source>
</evidence>
<reference evidence="1 2" key="1">
    <citation type="submission" date="2019-08" db="EMBL/GenBank/DDBJ databases">
        <title>Professor.</title>
        <authorList>
            <person name="Park J.S."/>
        </authorList>
    </citation>
    <scope>NUCLEOTIDE SEQUENCE [LARGE SCALE GENOMIC DNA]</scope>
    <source>
        <strain evidence="1 2">176CP5-101</strain>
    </source>
</reference>
<dbReference type="EMBL" id="VRUR01000001">
    <property type="protein sequence ID" value="TXN37738.1"/>
    <property type="molecule type" value="Genomic_DNA"/>
</dbReference>
<dbReference type="Proteomes" id="UP000321456">
    <property type="component" value="Unassembled WGS sequence"/>
</dbReference>
<dbReference type="RefSeq" id="WP_147741958.1">
    <property type="nucleotide sequence ID" value="NZ_VRUR01000001.1"/>
</dbReference>
<name>A0A5C8VAB7_9FLAO</name>
<comment type="caution">
    <text evidence="1">The sequence shown here is derived from an EMBL/GenBank/DDBJ whole genome shotgun (WGS) entry which is preliminary data.</text>
</comment>
<gene>
    <name evidence="1" type="ORF">FVB32_05465</name>
</gene>
<evidence type="ECO:0000313" key="1">
    <source>
        <dbReference type="EMBL" id="TXN37738.1"/>
    </source>
</evidence>
<dbReference type="AlphaFoldDB" id="A0A5C8VAB7"/>
<keyword evidence="2" id="KW-1185">Reference proteome</keyword>
<proteinExistence type="predicted"/>
<protein>
    <submittedName>
        <fullName evidence="1">Uncharacterized protein</fullName>
    </submittedName>
</protein>
<accession>A0A5C8VAB7</accession>
<sequence length="77" mass="8845">MSKVKFNVVQTTGTFKNEKGEAKNRYQQVGVVFENEEGHLSMKLNSYPLPNEKGQVWINLFPHESNTETTEKSKRDA</sequence>